<dbReference type="KEGG" id="vg:23679202"/>
<accession>A0A0A1IWV0</accession>
<evidence type="ECO:0000313" key="2">
    <source>
        <dbReference type="Proteomes" id="UP000030228"/>
    </source>
</evidence>
<sequence length="145" mass="16384">MTVYIVSSMTQSVSYNAYDTSDPSNPRLQRKILIRGRAGIASETSGFGDMISDEAGRPIWTPQGDCTAVSDSDFELLQANKIFMRHMEKGYLRVVKTDITSDHQRISKETRTMERDGFQPLDATRLQQKIKVTTASASQEQEFRI</sequence>
<dbReference type="RefSeq" id="YP_009124346.1">
    <property type="nucleotide sequence ID" value="NC_026586.1"/>
</dbReference>
<name>A0A0A1IWV0_9CAUD</name>
<reference evidence="1 2" key="1">
    <citation type="journal article" date="2015" name="PLoS ONE">
        <title>Investigation of a Large Collection of Pseudomonas aeruginosa Bacteriophages Collected from a Single Environmental Source in Abidjan, Cote d'Ivoire.</title>
        <authorList>
            <person name="Essoh C."/>
            <person name="Latino L."/>
            <person name="Midoux C."/>
            <person name="Blouin Y."/>
            <person name="Loukou G."/>
            <person name="Nguetta S.P."/>
            <person name="Lathro S."/>
            <person name="Cablanmian A."/>
            <person name="Kouassi A.K."/>
            <person name="Vergnaud G."/>
            <person name="Pourcel C."/>
        </authorList>
    </citation>
    <scope>NUCLEOTIDE SEQUENCE [LARGE SCALE GENOMIC DNA]</scope>
    <source>
        <strain evidence="1">Ab27</strain>
    </source>
</reference>
<gene>
    <name evidence="1" type="primary">ORF43</name>
</gene>
<dbReference type="Proteomes" id="UP000030228">
    <property type="component" value="Genome"/>
</dbReference>
<evidence type="ECO:0008006" key="3">
    <source>
        <dbReference type="Google" id="ProtNLM"/>
    </source>
</evidence>
<organism evidence="1 2">
    <name type="scientific">Pseudomonas phage vB_PaeM_PAO1_Ab27</name>
    <dbReference type="NCBI Taxonomy" id="1548907"/>
    <lineage>
        <taxon>Viruses</taxon>
        <taxon>Duplodnaviria</taxon>
        <taxon>Heunggongvirae</taxon>
        <taxon>Uroviricota</taxon>
        <taxon>Caudoviricetes</taxon>
        <taxon>Lindbergviridae</taxon>
        <taxon>Pbunavirus</taxon>
        <taxon>Pbunavirus LS1</taxon>
    </lineage>
</organism>
<dbReference type="GeneID" id="23679202"/>
<dbReference type="EMBL" id="LN610579">
    <property type="protein sequence ID" value="CEF89829.1"/>
    <property type="molecule type" value="Genomic_DNA"/>
</dbReference>
<proteinExistence type="predicted"/>
<evidence type="ECO:0000313" key="1">
    <source>
        <dbReference type="EMBL" id="CEF89829.1"/>
    </source>
</evidence>
<protein>
    <recommendedName>
        <fullName evidence="3">Phage protein</fullName>
    </recommendedName>
</protein>